<dbReference type="GO" id="GO:0004615">
    <property type="term" value="F:phosphomannomutase activity"/>
    <property type="evidence" value="ECO:0007669"/>
    <property type="project" value="TreeGrafter"/>
</dbReference>
<comment type="PTM">
    <text evidence="9">Activated by phosphorylation.</text>
</comment>
<dbReference type="Pfam" id="PF00408">
    <property type="entry name" value="PGM_PMM_IV"/>
    <property type="match status" value="1"/>
</dbReference>
<comment type="function">
    <text evidence="9 11">Catalyzes the conversion of glucosamine-6-phosphate to glucosamine-1-phosphate.</text>
</comment>
<dbReference type="AlphaFoldDB" id="A0A2K2FP86"/>
<evidence type="ECO:0000256" key="11">
    <source>
        <dbReference type="RuleBase" id="RU004327"/>
    </source>
</evidence>
<feature type="modified residue" description="Phosphoserine" evidence="9">
    <location>
        <position position="101"/>
    </location>
</feature>
<comment type="cofactor">
    <cofactor evidence="9">
        <name>Mg(2+)</name>
        <dbReference type="ChEBI" id="CHEBI:18420"/>
    </cofactor>
    <text evidence="9">Binds 1 Mg(2+) ion per subunit.</text>
</comment>
<reference evidence="16 17" key="1">
    <citation type="submission" date="2017-06" db="EMBL/GenBank/DDBJ databases">
        <title>Investigating the central metabolism of Clostridium thermosuccinogenes.</title>
        <authorList>
            <person name="Koendjbiharie J.G."/>
            <person name="van Kranenburg R."/>
        </authorList>
    </citation>
    <scope>NUCLEOTIDE SEQUENCE [LARGE SCALE GENOMIC DNA]</scope>
    <source>
        <strain evidence="16 17">DSM 5806</strain>
    </source>
</reference>
<gene>
    <name evidence="9" type="primary">glmM</name>
    <name evidence="16" type="ORF">CDQ84_05795</name>
</gene>
<dbReference type="InterPro" id="IPR005841">
    <property type="entry name" value="Alpha-D-phosphohexomutase_SF"/>
</dbReference>
<dbReference type="FunFam" id="3.30.310.50:FF:000001">
    <property type="entry name" value="Phosphoglucosamine mutase"/>
    <property type="match status" value="1"/>
</dbReference>
<dbReference type="InterPro" id="IPR016066">
    <property type="entry name" value="A-D-PHexomutase_CS"/>
</dbReference>
<dbReference type="PROSITE" id="PS00710">
    <property type="entry name" value="PGM_PMM"/>
    <property type="match status" value="1"/>
</dbReference>
<dbReference type="SUPFAM" id="SSF53738">
    <property type="entry name" value="Phosphoglucomutase, first 3 domains"/>
    <property type="match status" value="3"/>
</dbReference>
<dbReference type="OrthoDB" id="9806956at2"/>
<dbReference type="FunFam" id="3.40.120.10:FF:000001">
    <property type="entry name" value="Phosphoglucosamine mutase"/>
    <property type="match status" value="1"/>
</dbReference>
<dbReference type="GO" id="GO:0008966">
    <property type="term" value="F:phosphoglucosamine mutase activity"/>
    <property type="evidence" value="ECO:0007669"/>
    <property type="project" value="UniProtKB-UniRule"/>
</dbReference>
<feature type="binding site" evidence="9">
    <location>
        <position position="243"/>
    </location>
    <ligand>
        <name>Mg(2+)</name>
        <dbReference type="ChEBI" id="CHEBI:18420"/>
    </ligand>
</feature>
<dbReference type="CDD" id="cd05802">
    <property type="entry name" value="GlmM"/>
    <property type="match status" value="1"/>
</dbReference>
<dbReference type="FunFam" id="3.40.120.10:FF:000002">
    <property type="entry name" value="Phosphoglucosamine mutase"/>
    <property type="match status" value="1"/>
</dbReference>
<dbReference type="PANTHER" id="PTHR42946">
    <property type="entry name" value="PHOSPHOHEXOSE MUTASE"/>
    <property type="match status" value="1"/>
</dbReference>
<dbReference type="InterPro" id="IPR005846">
    <property type="entry name" value="A-D-PHexomutase_a/b/a-III"/>
</dbReference>
<dbReference type="InterPro" id="IPR006352">
    <property type="entry name" value="GlmM_bact"/>
</dbReference>
<evidence type="ECO:0000256" key="4">
    <source>
        <dbReference type="ARBA" id="ARBA00022842"/>
    </source>
</evidence>
<accession>A0A2K2FP86</accession>
<evidence type="ECO:0000256" key="5">
    <source>
        <dbReference type="ARBA" id="ARBA00023235"/>
    </source>
</evidence>
<feature type="domain" description="Alpha-D-phosphohexomutase C-terminal" evidence="12">
    <location>
        <begin position="374"/>
        <end position="442"/>
    </location>
</feature>
<keyword evidence="2 9" id="KW-0597">Phosphoprotein</keyword>
<evidence type="ECO:0000256" key="7">
    <source>
        <dbReference type="ARBA" id="ARBA00066330"/>
    </source>
</evidence>
<comment type="caution">
    <text evidence="16">The sequence shown here is derived from an EMBL/GenBank/DDBJ whole genome shotgun (WGS) entry which is preliminary data.</text>
</comment>
<dbReference type="InterPro" id="IPR036900">
    <property type="entry name" value="A-D-PHexomutase_C_sf"/>
</dbReference>
<comment type="catalytic activity">
    <reaction evidence="6 9 11">
        <text>alpha-D-glucosamine 1-phosphate = D-glucosamine 6-phosphate</text>
        <dbReference type="Rhea" id="RHEA:23424"/>
        <dbReference type="ChEBI" id="CHEBI:58516"/>
        <dbReference type="ChEBI" id="CHEBI:58725"/>
        <dbReference type="EC" id="5.4.2.10"/>
    </reaction>
</comment>
<feature type="binding site" evidence="9">
    <location>
        <position position="245"/>
    </location>
    <ligand>
        <name>Mg(2+)</name>
        <dbReference type="ChEBI" id="CHEBI:18420"/>
    </ligand>
</feature>
<dbReference type="GO" id="GO:0000287">
    <property type="term" value="F:magnesium ion binding"/>
    <property type="evidence" value="ECO:0007669"/>
    <property type="project" value="UniProtKB-UniRule"/>
</dbReference>
<dbReference type="InterPro" id="IPR005843">
    <property type="entry name" value="A-D-PHexomutase_C"/>
</dbReference>
<evidence type="ECO:0000256" key="1">
    <source>
        <dbReference type="ARBA" id="ARBA00010231"/>
    </source>
</evidence>
<evidence type="ECO:0000313" key="16">
    <source>
        <dbReference type="EMBL" id="PNU00595.1"/>
    </source>
</evidence>
<dbReference type="GO" id="GO:0005975">
    <property type="term" value="P:carbohydrate metabolic process"/>
    <property type="evidence" value="ECO:0007669"/>
    <property type="project" value="InterPro"/>
</dbReference>
<evidence type="ECO:0000256" key="9">
    <source>
        <dbReference type="HAMAP-Rule" id="MF_01554"/>
    </source>
</evidence>
<dbReference type="InterPro" id="IPR050060">
    <property type="entry name" value="Phosphoglucosamine_mutase"/>
</dbReference>
<evidence type="ECO:0000256" key="3">
    <source>
        <dbReference type="ARBA" id="ARBA00022723"/>
    </source>
</evidence>
<keyword evidence="3 9" id="KW-0479">Metal-binding</keyword>
<dbReference type="Proteomes" id="UP000236151">
    <property type="component" value="Unassembled WGS sequence"/>
</dbReference>
<evidence type="ECO:0000259" key="12">
    <source>
        <dbReference type="Pfam" id="PF00408"/>
    </source>
</evidence>
<dbReference type="InterPro" id="IPR005845">
    <property type="entry name" value="A-D-PHexomutase_a/b/a-II"/>
</dbReference>
<dbReference type="KEGG" id="cthd:CDO33_10190"/>
<feature type="domain" description="Alpha-D-phosphohexomutase alpha/beta/alpha" evidence="15">
    <location>
        <begin position="258"/>
        <end position="368"/>
    </location>
</feature>
<dbReference type="InterPro" id="IPR005844">
    <property type="entry name" value="A-D-PHexomutase_a/b/a-I"/>
</dbReference>
<feature type="domain" description="Alpha-D-phosphohexomutase alpha/beta/alpha" evidence="14">
    <location>
        <begin position="158"/>
        <end position="254"/>
    </location>
</feature>
<evidence type="ECO:0000259" key="14">
    <source>
        <dbReference type="Pfam" id="PF02879"/>
    </source>
</evidence>
<evidence type="ECO:0000259" key="13">
    <source>
        <dbReference type="Pfam" id="PF02878"/>
    </source>
</evidence>
<feature type="binding site" evidence="9">
    <location>
        <position position="241"/>
    </location>
    <ligand>
        <name>Mg(2+)</name>
        <dbReference type="ChEBI" id="CHEBI:18420"/>
    </ligand>
</feature>
<dbReference type="Gene3D" id="3.40.120.10">
    <property type="entry name" value="Alpha-D-Glucose-1,6-Bisphosphate, subunit A, domain 3"/>
    <property type="match status" value="3"/>
</dbReference>
<dbReference type="PRINTS" id="PR00509">
    <property type="entry name" value="PGMPMM"/>
</dbReference>
<evidence type="ECO:0000256" key="2">
    <source>
        <dbReference type="ARBA" id="ARBA00022553"/>
    </source>
</evidence>
<evidence type="ECO:0000256" key="8">
    <source>
        <dbReference type="ARBA" id="ARBA00068193"/>
    </source>
</evidence>
<dbReference type="GO" id="GO:0005829">
    <property type="term" value="C:cytosol"/>
    <property type="evidence" value="ECO:0007669"/>
    <property type="project" value="TreeGrafter"/>
</dbReference>
<dbReference type="Pfam" id="PF02879">
    <property type="entry name" value="PGM_PMM_II"/>
    <property type="match status" value="1"/>
</dbReference>
<sequence length="449" mass="48332">MGRLFGTDGVRGIANLELTGALAYKLGQAGAYVLTSETKHTPRILVGMDTRISGSMLESALVAGICSVGAEAICLGVIPTPAVAYLTRLYKADAGVVISASHNPYEFNGIKFFNANGYKLPDAIEEKIEAIVLDESYELPKPTGKELGFKSVIGTAVDDYVSYLKSTIDTDLSGMKIALDCANGAAFQAAPKTLRELGAEVLVINNNPDGVNINLNCGSTHMEELQKLVVESGADIGLAFDGDADRMLAVDEKGNIIDGDQIMAVIGLDLAKKGKLSKNTIVATVMSNLGFDIMAKREGISLVKTKVGDRYVLEEMLDKGYVLGGEQSGHIIFLEHNTTGDGLLTALQLLRVVKDSNKKPSELASVMQVLPQVLINAKVRNDNKHKYLEDEVIAKVCGELEAEFDGEGRVLIRPSGTEPLVRVMIEGKDQDYIRSRAEELARLIEERLG</sequence>
<protein>
    <recommendedName>
        <fullName evidence="8 9">Phosphoglucosamine mutase</fullName>
        <ecNumber evidence="7 9">5.4.2.10</ecNumber>
    </recommendedName>
</protein>
<dbReference type="PANTHER" id="PTHR42946:SF1">
    <property type="entry name" value="PHOSPHOGLUCOMUTASE (ALPHA-D-GLUCOSE-1,6-BISPHOSPHATE-DEPENDENT)"/>
    <property type="match status" value="1"/>
</dbReference>
<dbReference type="NCBIfam" id="TIGR01455">
    <property type="entry name" value="glmM"/>
    <property type="match status" value="1"/>
</dbReference>
<dbReference type="SUPFAM" id="SSF55957">
    <property type="entry name" value="Phosphoglucomutase, C-terminal domain"/>
    <property type="match status" value="1"/>
</dbReference>
<dbReference type="GO" id="GO:0009252">
    <property type="term" value="P:peptidoglycan biosynthetic process"/>
    <property type="evidence" value="ECO:0007669"/>
    <property type="project" value="TreeGrafter"/>
</dbReference>
<feature type="active site" description="Phosphoserine intermediate" evidence="9">
    <location>
        <position position="101"/>
    </location>
</feature>
<dbReference type="EC" id="5.4.2.10" evidence="7 9"/>
<dbReference type="GO" id="GO:0006048">
    <property type="term" value="P:UDP-N-acetylglucosamine biosynthetic process"/>
    <property type="evidence" value="ECO:0007669"/>
    <property type="project" value="TreeGrafter"/>
</dbReference>
<dbReference type="Pfam" id="PF02878">
    <property type="entry name" value="PGM_PMM_I"/>
    <property type="match status" value="1"/>
</dbReference>
<feature type="binding site" description="via phosphate group" evidence="9">
    <location>
        <position position="101"/>
    </location>
    <ligand>
        <name>Mg(2+)</name>
        <dbReference type="ChEBI" id="CHEBI:18420"/>
    </ligand>
</feature>
<keyword evidence="4 9" id="KW-0460">Magnesium</keyword>
<proteinExistence type="inferred from homology"/>
<comment type="similarity">
    <text evidence="1 9 10">Belongs to the phosphohexose mutase family.</text>
</comment>
<dbReference type="HAMAP" id="MF_01554_B">
    <property type="entry name" value="GlmM_B"/>
    <property type="match status" value="1"/>
</dbReference>
<dbReference type="EMBL" id="NIOJ01000009">
    <property type="protein sequence ID" value="PNU00595.1"/>
    <property type="molecule type" value="Genomic_DNA"/>
</dbReference>
<dbReference type="Gene3D" id="3.30.310.50">
    <property type="entry name" value="Alpha-D-phosphohexomutase, C-terminal domain"/>
    <property type="match status" value="1"/>
</dbReference>
<evidence type="ECO:0000313" key="17">
    <source>
        <dbReference type="Proteomes" id="UP000236151"/>
    </source>
</evidence>
<evidence type="ECO:0000256" key="6">
    <source>
        <dbReference type="ARBA" id="ARBA00050364"/>
    </source>
</evidence>
<organism evidence="16 17">
    <name type="scientific">Clostridium thermosuccinogenes</name>
    <dbReference type="NCBI Taxonomy" id="84032"/>
    <lineage>
        <taxon>Bacteria</taxon>
        <taxon>Bacillati</taxon>
        <taxon>Bacillota</taxon>
        <taxon>Clostridia</taxon>
        <taxon>Eubacteriales</taxon>
        <taxon>Clostridiaceae</taxon>
        <taxon>Clostridium</taxon>
    </lineage>
</organism>
<keyword evidence="5 9" id="KW-0413">Isomerase</keyword>
<dbReference type="NCBIfam" id="NF008139">
    <property type="entry name" value="PRK10887.1"/>
    <property type="match status" value="1"/>
</dbReference>
<dbReference type="RefSeq" id="WP_103080786.1">
    <property type="nucleotide sequence ID" value="NZ_CP021850.1"/>
</dbReference>
<feature type="domain" description="Alpha-D-phosphohexomutase alpha/beta/alpha" evidence="13">
    <location>
        <begin position="3"/>
        <end position="135"/>
    </location>
</feature>
<evidence type="ECO:0000256" key="10">
    <source>
        <dbReference type="RuleBase" id="RU004326"/>
    </source>
</evidence>
<dbReference type="InterPro" id="IPR016055">
    <property type="entry name" value="A-D-PHexomutase_a/b/a-I/II/III"/>
</dbReference>
<evidence type="ECO:0000259" key="15">
    <source>
        <dbReference type="Pfam" id="PF02880"/>
    </source>
</evidence>
<dbReference type="Pfam" id="PF02880">
    <property type="entry name" value="PGM_PMM_III"/>
    <property type="match status" value="1"/>
</dbReference>
<keyword evidence="17" id="KW-1185">Reference proteome</keyword>
<name>A0A2K2FP86_9CLOT</name>